<proteinExistence type="predicted"/>
<feature type="region of interest" description="Disordered" evidence="1">
    <location>
        <begin position="1"/>
        <end position="111"/>
    </location>
</feature>
<name>A0A915PFJ9_9BILA</name>
<dbReference type="WBParaSite" id="scf7180000424729.g13842">
    <property type="protein sequence ID" value="scf7180000424729.g13842"/>
    <property type="gene ID" value="scf7180000424729.g13842"/>
</dbReference>
<dbReference type="AlphaFoldDB" id="A0A915PFJ9"/>
<feature type="compositionally biased region" description="Low complexity" evidence="1">
    <location>
        <begin position="23"/>
        <end position="40"/>
    </location>
</feature>
<evidence type="ECO:0000313" key="2">
    <source>
        <dbReference type="Proteomes" id="UP000887560"/>
    </source>
</evidence>
<evidence type="ECO:0000256" key="1">
    <source>
        <dbReference type="SAM" id="MobiDB-lite"/>
    </source>
</evidence>
<sequence>MSSTLLPCSSSSTVPKVPISPHKQLQLSQSLKLQQQQSQKKQQKIPTLRQVDKLGTQIPSSLPIKTTQKLKSSTATKDKEEEEENIHGEDEPLIRGSRKGIGPPSPNDSIV</sequence>
<accession>A0A915PFJ9</accession>
<evidence type="ECO:0000313" key="3">
    <source>
        <dbReference type="WBParaSite" id="scf7180000424729.g13842"/>
    </source>
</evidence>
<dbReference type="Proteomes" id="UP000887560">
    <property type="component" value="Unplaced"/>
</dbReference>
<feature type="compositionally biased region" description="Low complexity" evidence="1">
    <location>
        <begin position="1"/>
        <end position="13"/>
    </location>
</feature>
<reference evidence="3" key="1">
    <citation type="submission" date="2022-11" db="UniProtKB">
        <authorList>
            <consortium name="WormBaseParasite"/>
        </authorList>
    </citation>
    <scope>IDENTIFICATION</scope>
</reference>
<keyword evidence="2" id="KW-1185">Reference proteome</keyword>
<organism evidence="2 3">
    <name type="scientific">Meloidogyne floridensis</name>
    <dbReference type="NCBI Taxonomy" id="298350"/>
    <lineage>
        <taxon>Eukaryota</taxon>
        <taxon>Metazoa</taxon>
        <taxon>Ecdysozoa</taxon>
        <taxon>Nematoda</taxon>
        <taxon>Chromadorea</taxon>
        <taxon>Rhabditida</taxon>
        <taxon>Tylenchina</taxon>
        <taxon>Tylenchomorpha</taxon>
        <taxon>Tylenchoidea</taxon>
        <taxon>Meloidogynidae</taxon>
        <taxon>Meloidogyninae</taxon>
        <taxon>Meloidogyne</taxon>
    </lineage>
</organism>
<protein>
    <submittedName>
        <fullName evidence="3">Uncharacterized protein</fullName>
    </submittedName>
</protein>
<feature type="compositionally biased region" description="Polar residues" evidence="1">
    <location>
        <begin position="57"/>
        <end position="75"/>
    </location>
</feature>